<proteinExistence type="predicted"/>
<feature type="non-terminal residue" evidence="1">
    <location>
        <position position="1"/>
    </location>
</feature>
<dbReference type="AlphaFoldDB" id="A0A8K1GAC4"/>
<dbReference type="Proteomes" id="UP000796761">
    <property type="component" value="Unassembled WGS sequence"/>
</dbReference>
<evidence type="ECO:0000313" key="1">
    <source>
        <dbReference type="EMBL" id="TRZ14940.1"/>
    </source>
</evidence>
<dbReference type="EMBL" id="SWJQ01000396">
    <property type="protein sequence ID" value="TRZ14940.1"/>
    <property type="molecule type" value="Genomic_DNA"/>
</dbReference>
<keyword evidence="2" id="KW-1185">Reference proteome</keyword>
<evidence type="ECO:0000313" key="2">
    <source>
        <dbReference type="Proteomes" id="UP000796761"/>
    </source>
</evidence>
<accession>A0A8K1GAC4</accession>
<name>A0A8K1GAC4_9PASS</name>
<gene>
    <name evidence="1" type="ORF">HGM15179_012158</name>
</gene>
<organism evidence="1 2">
    <name type="scientific">Zosterops borbonicus</name>
    <dbReference type="NCBI Taxonomy" id="364589"/>
    <lineage>
        <taxon>Eukaryota</taxon>
        <taxon>Metazoa</taxon>
        <taxon>Chordata</taxon>
        <taxon>Craniata</taxon>
        <taxon>Vertebrata</taxon>
        <taxon>Euteleostomi</taxon>
        <taxon>Archelosauria</taxon>
        <taxon>Archosauria</taxon>
        <taxon>Dinosauria</taxon>
        <taxon>Saurischia</taxon>
        <taxon>Theropoda</taxon>
        <taxon>Coelurosauria</taxon>
        <taxon>Aves</taxon>
        <taxon>Neognathae</taxon>
        <taxon>Neoaves</taxon>
        <taxon>Telluraves</taxon>
        <taxon>Australaves</taxon>
        <taxon>Passeriformes</taxon>
        <taxon>Sylvioidea</taxon>
        <taxon>Zosteropidae</taxon>
        <taxon>Zosterops</taxon>
    </lineage>
</organism>
<sequence length="66" mass="7046">GTVSFFFMKNELCSPHAMGVGMNNLWEILPTPSAPGWDLEHTIPLLLPSSVLYSGLPSSPSSLCGL</sequence>
<comment type="caution">
    <text evidence="1">The sequence shown here is derived from an EMBL/GenBank/DDBJ whole genome shotgun (WGS) entry which is preliminary data.</text>
</comment>
<protein>
    <submittedName>
        <fullName evidence="1">Uncharacterized protein</fullName>
    </submittedName>
</protein>
<feature type="non-terminal residue" evidence="1">
    <location>
        <position position="66"/>
    </location>
</feature>
<reference evidence="1" key="1">
    <citation type="submission" date="2019-04" db="EMBL/GenBank/DDBJ databases">
        <title>Genome assembly of Zosterops borbonicus 15179.</title>
        <authorList>
            <person name="Leroy T."/>
            <person name="Anselmetti Y."/>
            <person name="Tilak M.-K."/>
            <person name="Nabholz B."/>
        </authorList>
    </citation>
    <scope>NUCLEOTIDE SEQUENCE</scope>
    <source>
        <strain evidence="1">HGM_15179</strain>
        <tissue evidence="1">Muscle</tissue>
    </source>
</reference>